<gene>
    <name evidence="1" type="ORF">L3X38_019382</name>
</gene>
<sequence>MRGGASIFVWEVRCKSSRTFSLCLTDLWLGDFSSFLQPSTQTSSIFLACEFLHPLSSGSWELLVVAGNFWTSKNHEWFLEKFSRKRQPRVTRGRKGHRN</sequence>
<reference evidence="1 2" key="1">
    <citation type="journal article" date="2022" name="G3 (Bethesda)">
        <title>Whole-genome sequence and methylome profiling of the almond [Prunus dulcis (Mill.) D.A. Webb] cultivar 'Nonpareil'.</title>
        <authorList>
            <person name="D'Amico-Willman K.M."/>
            <person name="Ouma W.Z."/>
            <person name="Meulia T."/>
            <person name="Sideli G.M."/>
            <person name="Gradziel T.M."/>
            <person name="Fresnedo-Ramirez J."/>
        </authorList>
    </citation>
    <scope>NUCLEOTIDE SEQUENCE [LARGE SCALE GENOMIC DNA]</scope>
    <source>
        <strain evidence="1">Clone GOH B32 T37-40</strain>
    </source>
</reference>
<organism evidence="1 2">
    <name type="scientific">Prunus dulcis</name>
    <name type="common">Almond</name>
    <name type="synonym">Amygdalus dulcis</name>
    <dbReference type="NCBI Taxonomy" id="3755"/>
    <lineage>
        <taxon>Eukaryota</taxon>
        <taxon>Viridiplantae</taxon>
        <taxon>Streptophyta</taxon>
        <taxon>Embryophyta</taxon>
        <taxon>Tracheophyta</taxon>
        <taxon>Spermatophyta</taxon>
        <taxon>Magnoliopsida</taxon>
        <taxon>eudicotyledons</taxon>
        <taxon>Gunneridae</taxon>
        <taxon>Pentapetalae</taxon>
        <taxon>rosids</taxon>
        <taxon>fabids</taxon>
        <taxon>Rosales</taxon>
        <taxon>Rosaceae</taxon>
        <taxon>Amygdaloideae</taxon>
        <taxon>Amygdaleae</taxon>
        <taxon>Prunus</taxon>
    </lineage>
</organism>
<evidence type="ECO:0000313" key="2">
    <source>
        <dbReference type="Proteomes" id="UP001054821"/>
    </source>
</evidence>
<name>A0AAD4WBS5_PRUDU</name>
<dbReference type="Proteomes" id="UP001054821">
    <property type="component" value="Chromosome 3"/>
</dbReference>
<evidence type="ECO:0000313" key="1">
    <source>
        <dbReference type="EMBL" id="KAI5340108.1"/>
    </source>
</evidence>
<dbReference type="EMBL" id="JAJFAZ020000003">
    <property type="protein sequence ID" value="KAI5340108.1"/>
    <property type="molecule type" value="Genomic_DNA"/>
</dbReference>
<proteinExistence type="predicted"/>
<accession>A0AAD4WBS5</accession>
<protein>
    <submittedName>
        <fullName evidence="1">Uncharacterized protein</fullName>
    </submittedName>
</protein>
<keyword evidence="2" id="KW-1185">Reference proteome</keyword>
<comment type="caution">
    <text evidence="1">The sequence shown here is derived from an EMBL/GenBank/DDBJ whole genome shotgun (WGS) entry which is preliminary data.</text>
</comment>
<dbReference type="AlphaFoldDB" id="A0AAD4WBS5"/>